<keyword evidence="1" id="KW-0238">DNA-binding</keyword>
<dbReference type="Proteomes" id="UP000198417">
    <property type="component" value="Unassembled WGS sequence"/>
</dbReference>
<dbReference type="RefSeq" id="WP_425439516.1">
    <property type="nucleotide sequence ID" value="NZ_FZNN01000019.1"/>
</dbReference>
<dbReference type="GO" id="GO:0003677">
    <property type="term" value="F:DNA binding"/>
    <property type="evidence" value="ECO:0007669"/>
    <property type="project" value="UniProtKB-KW"/>
</dbReference>
<dbReference type="PANTHER" id="PTHR46558">
    <property type="entry name" value="TRACRIPTIONAL REGULATORY PROTEIN-RELATED-RELATED"/>
    <property type="match status" value="1"/>
</dbReference>
<dbReference type="PROSITE" id="PS50943">
    <property type="entry name" value="HTH_CROC1"/>
    <property type="match status" value="1"/>
</dbReference>
<sequence length="141" mass="15964">MTDQAALAERDRDMNDDNWYGPDAATFGDRVAAAREATEMTQEQLAKRLGVKLKTLQHWEEDVAEPRANRLSMMAGMLNVSMTWLLTGEGDGLESPDMEPMPADMKQMLVDIRDIQTHMTEQVARLGRLEKALRKTLKDTQ</sequence>
<feature type="domain" description="HTH cro/C1-type" evidence="3">
    <location>
        <begin position="31"/>
        <end position="85"/>
    </location>
</feature>
<protein>
    <submittedName>
        <fullName evidence="4">Helix-turn-helix</fullName>
    </submittedName>
</protein>
<dbReference type="SMART" id="SM00530">
    <property type="entry name" value="HTH_XRE"/>
    <property type="match status" value="1"/>
</dbReference>
<evidence type="ECO:0000256" key="2">
    <source>
        <dbReference type="SAM" id="MobiDB-lite"/>
    </source>
</evidence>
<evidence type="ECO:0000259" key="3">
    <source>
        <dbReference type="PROSITE" id="PS50943"/>
    </source>
</evidence>
<dbReference type="Gene3D" id="1.10.260.40">
    <property type="entry name" value="lambda repressor-like DNA-binding domains"/>
    <property type="match status" value="1"/>
</dbReference>
<feature type="region of interest" description="Disordered" evidence="2">
    <location>
        <begin position="1"/>
        <end position="21"/>
    </location>
</feature>
<evidence type="ECO:0000313" key="4">
    <source>
        <dbReference type="EMBL" id="SNR73805.1"/>
    </source>
</evidence>
<dbReference type="SUPFAM" id="SSF47413">
    <property type="entry name" value="lambda repressor-like DNA-binding domains"/>
    <property type="match status" value="1"/>
</dbReference>
<dbReference type="PANTHER" id="PTHR46558:SF13">
    <property type="entry name" value="HTH-TYPE TRANSCRIPTIONAL REGULATOR IMMR"/>
    <property type="match status" value="1"/>
</dbReference>
<reference evidence="4 5" key="1">
    <citation type="submission" date="2017-06" db="EMBL/GenBank/DDBJ databases">
        <authorList>
            <person name="Kim H.J."/>
            <person name="Triplett B.A."/>
        </authorList>
    </citation>
    <scope>NUCLEOTIDE SEQUENCE [LARGE SCALE GENOMIC DNA]</scope>
    <source>
        <strain evidence="4 5">DSM 29052</strain>
    </source>
</reference>
<dbReference type="AlphaFoldDB" id="A0A238YRN5"/>
<keyword evidence="5" id="KW-1185">Reference proteome</keyword>
<dbReference type="Pfam" id="PF01381">
    <property type="entry name" value="HTH_3"/>
    <property type="match status" value="1"/>
</dbReference>
<proteinExistence type="predicted"/>
<evidence type="ECO:0000256" key="1">
    <source>
        <dbReference type="ARBA" id="ARBA00023125"/>
    </source>
</evidence>
<dbReference type="CDD" id="cd00093">
    <property type="entry name" value="HTH_XRE"/>
    <property type="match status" value="1"/>
</dbReference>
<gene>
    <name evidence="4" type="ORF">SAMN06265370_11974</name>
</gene>
<dbReference type="InterPro" id="IPR010982">
    <property type="entry name" value="Lambda_DNA-bd_dom_sf"/>
</dbReference>
<dbReference type="InterPro" id="IPR001387">
    <property type="entry name" value="Cro/C1-type_HTH"/>
</dbReference>
<name>A0A238YRN5_9RHOB</name>
<dbReference type="EMBL" id="FZNN01000019">
    <property type="protein sequence ID" value="SNR73805.1"/>
    <property type="molecule type" value="Genomic_DNA"/>
</dbReference>
<accession>A0A238YRN5</accession>
<evidence type="ECO:0000313" key="5">
    <source>
        <dbReference type="Proteomes" id="UP000198417"/>
    </source>
</evidence>
<organism evidence="4 5">
    <name type="scientific">Puniceibacterium sediminis</name>
    <dbReference type="NCBI Taxonomy" id="1608407"/>
    <lineage>
        <taxon>Bacteria</taxon>
        <taxon>Pseudomonadati</taxon>
        <taxon>Pseudomonadota</taxon>
        <taxon>Alphaproteobacteria</taxon>
        <taxon>Rhodobacterales</taxon>
        <taxon>Paracoccaceae</taxon>
        <taxon>Puniceibacterium</taxon>
    </lineage>
</organism>